<comment type="similarity">
    <text evidence="7">Belongs to the MraZ family.</text>
</comment>
<keyword evidence="4 7" id="KW-0805">Transcription regulation</keyword>
<comment type="subunit">
    <text evidence="7">Forms oligomers.</text>
</comment>
<evidence type="ECO:0000256" key="7">
    <source>
        <dbReference type="HAMAP-Rule" id="MF_01008"/>
    </source>
</evidence>
<evidence type="ECO:0000313" key="9">
    <source>
        <dbReference type="EMBL" id="UOO88101.1"/>
    </source>
</evidence>
<evidence type="ECO:0000313" key="10">
    <source>
        <dbReference type="Proteomes" id="UP000832011"/>
    </source>
</evidence>
<proteinExistence type="inferred from homology"/>
<feature type="domain" description="SpoVT-AbrB" evidence="8">
    <location>
        <begin position="81"/>
        <end position="124"/>
    </location>
</feature>
<reference evidence="9 10" key="1">
    <citation type="journal article" date="2022" name="Res Sq">
        <title>Evolution of multicellular longitudinally dividing oral cavity symbionts (Neisseriaceae).</title>
        <authorList>
            <person name="Nyongesa S."/>
            <person name="Weber P."/>
            <person name="Bernet E."/>
            <person name="Pullido F."/>
            <person name="Nieckarz M."/>
            <person name="Delaby M."/>
            <person name="Nieves C."/>
            <person name="Viehboeck T."/>
            <person name="Krause N."/>
            <person name="Rivera-Millot A."/>
            <person name="Nakamura A."/>
            <person name="Vischer N."/>
            <person name="VanNieuwenhze M."/>
            <person name="Brun Y."/>
            <person name="Cava F."/>
            <person name="Bulgheresi S."/>
            <person name="Veyrier F."/>
        </authorList>
    </citation>
    <scope>NUCLEOTIDE SEQUENCE [LARGE SCALE GENOMIC DNA]</scope>
    <source>
        <strain evidence="9 10">SN4</strain>
    </source>
</reference>
<dbReference type="InterPro" id="IPR003444">
    <property type="entry name" value="MraZ"/>
</dbReference>
<dbReference type="Gene3D" id="3.40.1550.20">
    <property type="entry name" value="Transcriptional regulator MraZ domain"/>
    <property type="match status" value="1"/>
</dbReference>
<sequence>MFNGVQELTVDAKGRLAIPTKFRTPLQDISGSHLYVTLESRDYLILYPEPAWRDVEAQLLAMPVAGNSVLKKFQQLVLGHAEALQPDTAGRILLPPSLRKLVRFDTEVTMVGRGNRMELWSRTAWDEQTNAALDIDEDELAEELGKTTLRL</sequence>
<dbReference type="HAMAP" id="MF_01008">
    <property type="entry name" value="MraZ"/>
    <property type="match status" value="1"/>
</dbReference>
<evidence type="ECO:0000259" key="8">
    <source>
        <dbReference type="PROSITE" id="PS51740"/>
    </source>
</evidence>
<evidence type="ECO:0000256" key="6">
    <source>
        <dbReference type="ARBA" id="ARBA00023163"/>
    </source>
</evidence>
<feature type="domain" description="SpoVT-AbrB" evidence="8">
    <location>
        <begin position="5"/>
        <end position="51"/>
    </location>
</feature>
<protein>
    <recommendedName>
        <fullName evidence="1 7">Transcriptional regulator MraZ</fullName>
    </recommendedName>
</protein>
<dbReference type="RefSeq" id="WP_058356464.1">
    <property type="nucleotide sequence ID" value="NZ_CABKVG010000009.1"/>
</dbReference>
<evidence type="ECO:0000256" key="3">
    <source>
        <dbReference type="ARBA" id="ARBA00022737"/>
    </source>
</evidence>
<dbReference type="InterPro" id="IPR035642">
    <property type="entry name" value="MraZ_N"/>
</dbReference>
<keyword evidence="3" id="KW-0677">Repeat</keyword>
<dbReference type="SUPFAM" id="SSF89447">
    <property type="entry name" value="AbrB/MazE/MraZ-like"/>
    <property type="match status" value="1"/>
</dbReference>
<dbReference type="InterPro" id="IPR038619">
    <property type="entry name" value="MraZ_sf"/>
</dbReference>
<evidence type="ECO:0000256" key="2">
    <source>
        <dbReference type="ARBA" id="ARBA00022490"/>
    </source>
</evidence>
<dbReference type="InterPro" id="IPR007159">
    <property type="entry name" value="SpoVT-AbrB_dom"/>
</dbReference>
<keyword evidence="10" id="KW-1185">Reference proteome</keyword>
<dbReference type="InterPro" id="IPR037914">
    <property type="entry name" value="SpoVT-AbrB_sf"/>
</dbReference>
<evidence type="ECO:0000256" key="4">
    <source>
        <dbReference type="ARBA" id="ARBA00023015"/>
    </source>
</evidence>
<dbReference type="InterPro" id="IPR035644">
    <property type="entry name" value="MraZ_C"/>
</dbReference>
<keyword evidence="5 7" id="KW-0238">DNA-binding</keyword>
<evidence type="ECO:0000256" key="1">
    <source>
        <dbReference type="ARBA" id="ARBA00013860"/>
    </source>
</evidence>
<dbReference type="CDD" id="cd16320">
    <property type="entry name" value="MraZ_N"/>
    <property type="match status" value="1"/>
</dbReference>
<organism evidence="9 10">
    <name type="scientific">Vitreoscilla massiliensis</name>
    <dbReference type="NCBI Taxonomy" id="1689272"/>
    <lineage>
        <taxon>Bacteria</taxon>
        <taxon>Pseudomonadati</taxon>
        <taxon>Pseudomonadota</taxon>
        <taxon>Betaproteobacteria</taxon>
        <taxon>Neisseriales</taxon>
        <taxon>Neisseriaceae</taxon>
        <taxon>Vitreoscilla</taxon>
    </lineage>
</organism>
<evidence type="ECO:0000256" key="5">
    <source>
        <dbReference type="ARBA" id="ARBA00023125"/>
    </source>
</evidence>
<accession>A0ABY4DYA7</accession>
<dbReference type="PANTHER" id="PTHR34701:SF1">
    <property type="entry name" value="TRANSCRIPTIONAL REGULATOR MRAZ"/>
    <property type="match status" value="1"/>
</dbReference>
<dbReference type="Proteomes" id="UP000832011">
    <property type="component" value="Chromosome"/>
</dbReference>
<gene>
    <name evidence="7 9" type="primary">mraZ</name>
    <name evidence="9" type="ORF">LVJ82_11440</name>
</gene>
<comment type="subcellular location">
    <subcellularLocation>
        <location evidence="7">Cytoplasm</location>
        <location evidence="7">Nucleoid</location>
    </subcellularLocation>
</comment>
<dbReference type="PROSITE" id="PS51740">
    <property type="entry name" value="SPOVT_ABRB"/>
    <property type="match status" value="2"/>
</dbReference>
<dbReference type="PANTHER" id="PTHR34701">
    <property type="entry name" value="TRANSCRIPTIONAL REGULATOR MRAZ"/>
    <property type="match status" value="1"/>
</dbReference>
<dbReference type="EMBL" id="CP091511">
    <property type="protein sequence ID" value="UOO88101.1"/>
    <property type="molecule type" value="Genomic_DNA"/>
</dbReference>
<name>A0ABY4DYA7_9NEIS</name>
<dbReference type="NCBIfam" id="TIGR00242">
    <property type="entry name" value="division/cell wall cluster transcriptional repressor MraZ"/>
    <property type="match status" value="1"/>
</dbReference>
<dbReference type="InterPro" id="IPR020603">
    <property type="entry name" value="MraZ_dom"/>
</dbReference>
<keyword evidence="2 7" id="KW-0963">Cytoplasm</keyword>
<dbReference type="CDD" id="cd16321">
    <property type="entry name" value="MraZ_C"/>
    <property type="match status" value="1"/>
</dbReference>
<dbReference type="Pfam" id="PF02381">
    <property type="entry name" value="MraZ"/>
    <property type="match status" value="2"/>
</dbReference>
<keyword evidence="6 7" id="KW-0804">Transcription</keyword>